<protein>
    <recommendedName>
        <fullName evidence="3">Head decoration protein</fullName>
    </recommendedName>
</protein>
<dbReference type="Proteomes" id="UP001526337">
    <property type="component" value="Unassembled WGS sequence"/>
</dbReference>
<evidence type="ECO:0000313" key="1">
    <source>
        <dbReference type="EMBL" id="MCW4589736.1"/>
    </source>
</evidence>
<accession>A0ABT3K2Y2</accession>
<dbReference type="RefSeq" id="WP_171790772.1">
    <property type="nucleotide sequence ID" value="NZ_JABJWD010000054.1"/>
</dbReference>
<proteinExistence type="predicted"/>
<evidence type="ECO:0008006" key="3">
    <source>
        <dbReference type="Google" id="ProtNLM"/>
    </source>
</evidence>
<organism evidence="1 2">
    <name type="scientific">Gluconacetobacter entanii</name>
    <dbReference type="NCBI Taxonomy" id="108528"/>
    <lineage>
        <taxon>Bacteria</taxon>
        <taxon>Pseudomonadati</taxon>
        <taxon>Pseudomonadota</taxon>
        <taxon>Alphaproteobacteria</taxon>
        <taxon>Acetobacterales</taxon>
        <taxon>Acetobacteraceae</taxon>
        <taxon>Gluconacetobacter</taxon>
    </lineage>
</organism>
<gene>
    <name evidence="1" type="ORF">NO263_03980</name>
</gene>
<name>A0ABT3K2Y2_9PROT</name>
<reference evidence="1 2" key="1">
    <citation type="submission" date="2022-07" db="EMBL/GenBank/DDBJ databases">
        <title>Genome stability of Gluconacetobacter entanii AV429.</title>
        <authorList>
            <person name="Trcek J."/>
            <person name="Cepec E."/>
        </authorList>
    </citation>
    <scope>NUCLEOTIDE SEQUENCE [LARGE SCALE GENOMIC DNA]</scope>
    <source>
        <strain evidence="1 2">AV429_2022</strain>
    </source>
</reference>
<keyword evidence="2" id="KW-1185">Reference proteome</keyword>
<dbReference type="EMBL" id="JANGSQ010000087">
    <property type="protein sequence ID" value="MCW4589736.1"/>
    <property type="molecule type" value="Genomic_DNA"/>
</dbReference>
<sequence length="143" mass="14983">MTRERGRVDLKIWRAGILIAHEMSSNLIVAGAADMKAALLSGDVTGKYAISQVGFGTNASPAQETDDALTGAYVKSVDGITANAATGQLTVAFSLATTEANGISISEYGILSANGLLFARRVRDLPLLKASDLSFSGTWQITF</sequence>
<evidence type="ECO:0000313" key="2">
    <source>
        <dbReference type="Proteomes" id="UP001526337"/>
    </source>
</evidence>
<comment type="caution">
    <text evidence="1">The sequence shown here is derived from an EMBL/GenBank/DDBJ whole genome shotgun (WGS) entry which is preliminary data.</text>
</comment>